<dbReference type="SUPFAM" id="SSF55874">
    <property type="entry name" value="ATPase domain of HSP90 chaperone/DNA topoisomerase II/histidine kinase"/>
    <property type="match status" value="1"/>
</dbReference>
<dbReference type="CDD" id="cd16917">
    <property type="entry name" value="HATPase_UhpB-NarQ-NarX-like"/>
    <property type="match status" value="1"/>
</dbReference>
<feature type="compositionally biased region" description="Gly residues" evidence="9">
    <location>
        <begin position="397"/>
        <end position="411"/>
    </location>
</feature>
<dbReference type="Proteomes" id="UP000812013">
    <property type="component" value="Unassembled WGS sequence"/>
</dbReference>
<feature type="transmembrane region" description="Helical" evidence="10">
    <location>
        <begin position="126"/>
        <end position="146"/>
    </location>
</feature>
<proteinExistence type="predicted"/>
<keyword evidence="3" id="KW-0597">Phosphoprotein</keyword>
<organism evidence="13 14">
    <name type="scientific">Streptomyces bambusae</name>
    <dbReference type="NCBI Taxonomy" id="1550616"/>
    <lineage>
        <taxon>Bacteria</taxon>
        <taxon>Bacillati</taxon>
        <taxon>Actinomycetota</taxon>
        <taxon>Actinomycetes</taxon>
        <taxon>Kitasatosporales</taxon>
        <taxon>Streptomycetaceae</taxon>
        <taxon>Streptomyces</taxon>
    </lineage>
</organism>
<feature type="transmembrane region" description="Helical" evidence="10">
    <location>
        <begin position="103"/>
        <end position="119"/>
    </location>
</feature>
<accession>A0ABS6Z839</accession>
<evidence type="ECO:0000256" key="10">
    <source>
        <dbReference type="SAM" id="Phobius"/>
    </source>
</evidence>
<evidence type="ECO:0000256" key="1">
    <source>
        <dbReference type="ARBA" id="ARBA00000085"/>
    </source>
</evidence>
<keyword evidence="10" id="KW-0472">Membrane</keyword>
<dbReference type="Pfam" id="PF02518">
    <property type="entry name" value="HATPase_c"/>
    <property type="match status" value="1"/>
</dbReference>
<evidence type="ECO:0000313" key="13">
    <source>
        <dbReference type="EMBL" id="MBW5483917.1"/>
    </source>
</evidence>
<evidence type="ECO:0000256" key="5">
    <source>
        <dbReference type="ARBA" id="ARBA00022741"/>
    </source>
</evidence>
<dbReference type="InterPro" id="IPR003594">
    <property type="entry name" value="HATPase_dom"/>
</dbReference>
<keyword evidence="7" id="KW-0067">ATP-binding</keyword>
<evidence type="ECO:0000256" key="4">
    <source>
        <dbReference type="ARBA" id="ARBA00022679"/>
    </source>
</evidence>
<reference evidence="13 14" key="1">
    <citation type="submission" date="2019-12" db="EMBL/GenBank/DDBJ databases">
        <title>Genome sequence of Streptomyces bambusae.</title>
        <authorList>
            <person name="Bansal K."/>
            <person name="Choksket S."/>
            <person name="Korpole S."/>
            <person name="Patil P.B."/>
        </authorList>
    </citation>
    <scope>NUCLEOTIDE SEQUENCE [LARGE SCALE GENOMIC DNA]</scope>
    <source>
        <strain evidence="13 14">SK60</strain>
    </source>
</reference>
<feature type="region of interest" description="Disordered" evidence="9">
    <location>
        <begin position="260"/>
        <end position="279"/>
    </location>
</feature>
<evidence type="ECO:0000259" key="11">
    <source>
        <dbReference type="Pfam" id="PF02518"/>
    </source>
</evidence>
<feature type="compositionally biased region" description="Low complexity" evidence="9">
    <location>
        <begin position="374"/>
        <end position="396"/>
    </location>
</feature>
<dbReference type="Gene3D" id="1.20.5.1930">
    <property type="match status" value="1"/>
</dbReference>
<dbReference type="EC" id="2.7.13.3" evidence="2"/>
<keyword evidence="6 13" id="KW-0418">Kinase</keyword>
<feature type="region of interest" description="Disordered" evidence="9">
    <location>
        <begin position="352"/>
        <end position="411"/>
    </location>
</feature>
<name>A0ABS6Z839_9ACTN</name>
<dbReference type="RefSeq" id="WP_219668399.1">
    <property type="nucleotide sequence ID" value="NZ_WTFF01000130.1"/>
</dbReference>
<evidence type="ECO:0000256" key="6">
    <source>
        <dbReference type="ARBA" id="ARBA00022777"/>
    </source>
</evidence>
<dbReference type="GO" id="GO:0016301">
    <property type="term" value="F:kinase activity"/>
    <property type="evidence" value="ECO:0007669"/>
    <property type="project" value="UniProtKB-KW"/>
</dbReference>
<comment type="caution">
    <text evidence="13">The sequence shown here is derived from an EMBL/GenBank/DDBJ whole genome shotgun (WGS) entry which is preliminary data.</text>
</comment>
<dbReference type="InterPro" id="IPR011712">
    <property type="entry name" value="Sig_transdc_His_kin_sub3_dim/P"/>
</dbReference>
<keyword evidence="10" id="KW-0812">Transmembrane</keyword>
<keyword evidence="8" id="KW-0902">Two-component regulatory system</keyword>
<dbReference type="Gene3D" id="3.30.565.10">
    <property type="entry name" value="Histidine kinase-like ATPase, C-terminal domain"/>
    <property type="match status" value="1"/>
</dbReference>
<comment type="catalytic activity">
    <reaction evidence="1">
        <text>ATP + protein L-histidine = ADP + protein N-phospho-L-histidine.</text>
        <dbReference type="EC" id="2.7.13.3"/>
    </reaction>
</comment>
<keyword evidence="4" id="KW-0808">Transferase</keyword>
<dbReference type="InterPro" id="IPR050482">
    <property type="entry name" value="Sensor_HK_TwoCompSys"/>
</dbReference>
<evidence type="ECO:0000256" key="3">
    <source>
        <dbReference type="ARBA" id="ARBA00022553"/>
    </source>
</evidence>
<evidence type="ECO:0000259" key="12">
    <source>
        <dbReference type="Pfam" id="PF07730"/>
    </source>
</evidence>
<feature type="domain" description="Signal transduction histidine kinase subgroup 3 dimerisation and phosphoacceptor" evidence="12">
    <location>
        <begin position="194"/>
        <end position="260"/>
    </location>
</feature>
<evidence type="ECO:0000256" key="7">
    <source>
        <dbReference type="ARBA" id="ARBA00022840"/>
    </source>
</evidence>
<evidence type="ECO:0000313" key="14">
    <source>
        <dbReference type="Proteomes" id="UP000812013"/>
    </source>
</evidence>
<dbReference type="PANTHER" id="PTHR24421">
    <property type="entry name" value="NITRATE/NITRITE SENSOR PROTEIN NARX-RELATED"/>
    <property type="match status" value="1"/>
</dbReference>
<evidence type="ECO:0000256" key="9">
    <source>
        <dbReference type="SAM" id="MobiDB-lite"/>
    </source>
</evidence>
<protein>
    <recommendedName>
        <fullName evidence="2">histidine kinase</fullName>
        <ecNumber evidence="2">2.7.13.3</ecNumber>
    </recommendedName>
</protein>
<dbReference type="Pfam" id="PF07730">
    <property type="entry name" value="HisKA_3"/>
    <property type="match status" value="1"/>
</dbReference>
<evidence type="ECO:0000256" key="8">
    <source>
        <dbReference type="ARBA" id="ARBA00023012"/>
    </source>
</evidence>
<sequence length="450" mass="46422">MSSQPALPLFKRLPPGGWVALAWCAGTALTFLLRFRLPGEQEPTIVPGVQLFRWDGLTQLLMATALVFKGAQVLERRPVAAMSLLLLGAAVGTTALSTDQIPLLQFLAADVALYFVAAHEPRRTSLVALASALGTLAAFQAVRLLFAWSSGTATALTVGLTAAVAWLLGRSAGQAREHAEESRAQAAVQAVTAERLRIARELHDMVAHSIGVIALQAGAAGRVIETQPAAAREALGAIETAGRETLSGLRRMLGALREADRADGREAGPAPLDPAPPGLADVERLAAATSAAGVRVDVVWQGELRPLPAEIDMSAYRIVQEAVTNVVRHAGVSSCRVTIGCDAEELSIAVVDDGRGTGPAGASRSGSGSGSGRPSGSRRSGPGASRESDPGASRRSGPGGSGPSGSAWGGYGLLGMRERVHLLHGEFSAAPRPEGGFRVTARLPVPTGAP</sequence>
<dbReference type="EMBL" id="WTFF01000130">
    <property type="protein sequence ID" value="MBW5483917.1"/>
    <property type="molecule type" value="Genomic_DNA"/>
</dbReference>
<feature type="domain" description="Histidine kinase/HSP90-like ATPase" evidence="11">
    <location>
        <begin position="315"/>
        <end position="446"/>
    </location>
</feature>
<feature type="transmembrane region" description="Helical" evidence="10">
    <location>
        <begin position="152"/>
        <end position="169"/>
    </location>
</feature>
<feature type="transmembrane region" description="Helical" evidence="10">
    <location>
        <begin position="79"/>
        <end position="97"/>
    </location>
</feature>
<keyword evidence="14" id="KW-1185">Reference proteome</keyword>
<feature type="region of interest" description="Disordered" evidence="9">
    <location>
        <begin position="427"/>
        <end position="450"/>
    </location>
</feature>
<dbReference type="InterPro" id="IPR036890">
    <property type="entry name" value="HATPase_C_sf"/>
</dbReference>
<keyword evidence="5" id="KW-0547">Nucleotide-binding</keyword>
<evidence type="ECO:0000256" key="2">
    <source>
        <dbReference type="ARBA" id="ARBA00012438"/>
    </source>
</evidence>
<keyword evidence="10" id="KW-1133">Transmembrane helix</keyword>
<feature type="transmembrane region" description="Helical" evidence="10">
    <location>
        <begin position="15"/>
        <end position="33"/>
    </location>
</feature>
<dbReference type="PANTHER" id="PTHR24421:SF10">
    <property type="entry name" value="NITRATE_NITRITE SENSOR PROTEIN NARQ"/>
    <property type="match status" value="1"/>
</dbReference>
<gene>
    <name evidence="13" type="ORF">GPJ59_19025</name>
</gene>